<evidence type="ECO:0000313" key="1">
    <source>
        <dbReference type="EMBL" id="PTX07051.1"/>
    </source>
</evidence>
<dbReference type="AlphaFoldDB" id="A0A2T5XUT1"/>
<gene>
    <name evidence="1" type="ORF">C8P65_10554</name>
</gene>
<dbReference type="Proteomes" id="UP000243985">
    <property type="component" value="Unassembled WGS sequence"/>
</dbReference>
<comment type="caution">
    <text evidence="1">The sequence shown here is derived from an EMBL/GenBank/DDBJ whole genome shotgun (WGS) entry which is preliminary data.</text>
</comment>
<sequence>MDNKQYIREGQKVTFSAQLEKGDRRLTSWIVYEGNQCDDNHIVKEEKQIGTEFSHIFEKAGEYTIVSYGKRDEINKSTATQVQVGKPVLEGIECVERANTYFKNNVYIVKKGTKVTFRLKFKDDVLPTSDKLLHLVKVTPIGGTSSGKIIREGKENEYSYNATNRSSYTVIVKFGNRTFEFSMRVVENFEEEVKKFKESISKNSSAEITIIPEKVKFVRPNKSLKLKFNKKNSVLAEDTAIDTSTLIWKLNGKVLNAKGAQIEIPREIIANCKKDNNKVEVFKNSTDKKAVAFCEFSVAKNKVNKFDVSKRPVLAGKKVTFEVKDTKKEDDYMIFKDLDDFENIHWEVIKDEKTIGRGTGFKFDYTFKEGGKFQVKCYIFDEKGEVKEDVNVIQPKIFPETAQWIDKDGATGNILEKAGYYQKIYAFVKHQDLLGEKVIVDVYDDDKASADDWITSNYQLVENKENIYIPFVLTRDHKEKIKDSLSEEGKLFFKVKSVDSQFHIGNSEAELAKHLTIVPDSEIVDTYFCDEGDTVKYDIQELSTSIFLKIYAINMVSRKIRVCVLENVSDTTRQCMNWDSYYRKSLCQKEVAINDKGEAILPIDLTKFTQYNNGTIILSAVMIRSEYKLDGKDYTDYYRINAKIVLIKEPSLPHMEENFSPVKVRRIAIEKIKVQEKKEDDAVVVLTGETTSLGEISRGRGEYYMYKVNIYNGISYETYIKNKDVLEPTDTFELARDAWKIEDKKPRSDKRYGSRNETPPGTYWLSYKPEGYGKKKHRLKVSDNPKLDEIRGVDGVRQAIRIHSFSPHDAEGCLTTGGKKRPEDGSKSLEDQFIDKIPALKKKSIRFIIEPREAIEGMKTEKVISKENPEIRVYVTNKVFKGVENKKNK</sequence>
<dbReference type="RefSeq" id="WP_107782031.1">
    <property type="nucleotide sequence ID" value="NZ_QBKG01000005.1"/>
</dbReference>
<proteinExistence type="predicted"/>
<dbReference type="EMBL" id="QBKG01000005">
    <property type="protein sequence ID" value="PTX07051.1"/>
    <property type="molecule type" value="Genomic_DNA"/>
</dbReference>
<accession>A0A2T5XUT1</accession>
<reference evidence="1 2" key="1">
    <citation type="submission" date="2018-04" db="EMBL/GenBank/DDBJ databases">
        <title>Genomic Encyclopedia of Archaeal and Bacterial Type Strains, Phase II (KMG-II): from individual species to whole genera.</title>
        <authorList>
            <person name="Goeker M."/>
        </authorList>
    </citation>
    <scope>NUCLEOTIDE SEQUENCE [LARGE SCALE GENOMIC DNA]</scope>
    <source>
        <strain evidence="1 2">DSM 22902</strain>
    </source>
</reference>
<dbReference type="GeneID" id="84580584"/>
<protein>
    <submittedName>
        <fullName evidence="1">Uncharacterized protein</fullName>
    </submittedName>
</protein>
<dbReference type="InterPro" id="IPR013783">
    <property type="entry name" value="Ig-like_fold"/>
</dbReference>
<organism evidence="1 2">
    <name type="scientific">Capnocytophaga leadbetteri</name>
    <dbReference type="NCBI Taxonomy" id="327575"/>
    <lineage>
        <taxon>Bacteria</taxon>
        <taxon>Pseudomonadati</taxon>
        <taxon>Bacteroidota</taxon>
        <taxon>Flavobacteriia</taxon>
        <taxon>Flavobacteriales</taxon>
        <taxon>Flavobacteriaceae</taxon>
        <taxon>Capnocytophaga</taxon>
    </lineage>
</organism>
<name>A0A2T5XUT1_9FLAO</name>
<evidence type="ECO:0000313" key="2">
    <source>
        <dbReference type="Proteomes" id="UP000243985"/>
    </source>
</evidence>
<dbReference type="Gene3D" id="2.60.40.10">
    <property type="entry name" value="Immunoglobulins"/>
    <property type="match status" value="1"/>
</dbReference>